<dbReference type="KEGG" id="cat:CA2559_13298"/>
<keyword evidence="2" id="KW-1185">Reference proteome</keyword>
<name>A3UB32_CROAH</name>
<dbReference type="eggNOG" id="ENOG503378F">
    <property type="taxonomic scope" value="Bacteria"/>
</dbReference>
<protein>
    <submittedName>
        <fullName evidence="1">Thymidylate synthase</fullName>
    </submittedName>
</protein>
<dbReference type="OrthoDB" id="1442370at2"/>
<dbReference type="AlphaFoldDB" id="A3UB32"/>
<dbReference type="EMBL" id="CP002046">
    <property type="protein sequence ID" value="EAP87018.1"/>
    <property type="molecule type" value="Genomic_DNA"/>
</dbReference>
<dbReference type="GeneID" id="89454369"/>
<accession>A3UB32</accession>
<organism evidence="1 2">
    <name type="scientific">Croceibacter atlanticus (strain ATCC BAA-628 / JCM 21780 / CIP 108009 / IAM 15332 / KCTC 12090 / HTCC2559)</name>
    <dbReference type="NCBI Taxonomy" id="216432"/>
    <lineage>
        <taxon>Bacteria</taxon>
        <taxon>Pseudomonadati</taxon>
        <taxon>Bacteroidota</taxon>
        <taxon>Flavobacteriia</taxon>
        <taxon>Flavobacteriales</taxon>
        <taxon>Flavobacteriaceae</taxon>
        <taxon>Croceibacter</taxon>
    </lineage>
</organism>
<evidence type="ECO:0000313" key="1">
    <source>
        <dbReference type="EMBL" id="EAP87018.1"/>
    </source>
</evidence>
<dbReference type="HOGENOM" id="CLU_149784_2_0_10"/>
<dbReference type="STRING" id="216432.CA2559_13298"/>
<gene>
    <name evidence="1" type="ordered locus">CA2559_13298</name>
</gene>
<dbReference type="Proteomes" id="UP000002297">
    <property type="component" value="Chromosome"/>
</dbReference>
<evidence type="ECO:0000313" key="2">
    <source>
        <dbReference type="Proteomes" id="UP000002297"/>
    </source>
</evidence>
<proteinExistence type="predicted"/>
<dbReference type="RefSeq" id="WP_013188399.1">
    <property type="nucleotide sequence ID" value="NC_014230.1"/>
</dbReference>
<sequence length="119" mass="14012">MFKKIDYGFATLELTEHYSFVNLKENCNMTLEQSKDVLNHFGKRKYVIIVDRKEETTIDLKSYKLANPKQVIGIAIVSKAEKIFDQLIKEQRLFKNSFAFFKTVDEAKDWAESFVERYG</sequence>
<reference evidence="1 2" key="1">
    <citation type="journal article" date="2010" name="J. Bacteriol.">
        <title>The complete genome sequence of Croceibacter atlanticus HTCC2559T.</title>
        <authorList>
            <person name="Oh H.M."/>
            <person name="Kang I."/>
            <person name="Ferriera S."/>
            <person name="Giovannoni S.J."/>
            <person name="Cho J.C."/>
        </authorList>
    </citation>
    <scope>NUCLEOTIDE SEQUENCE [LARGE SCALE GENOMIC DNA]</scope>
    <source>
        <strain evidence="2">ATCC BAA-628 / HTCC2559 / KCTC 12090</strain>
    </source>
</reference>